<reference evidence="2" key="1">
    <citation type="journal article" date="2019" name="Int. J. Syst. Evol. Microbiol.">
        <title>The Global Catalogue of Microorganisms (GCM) 10K type strain sequencing project: providing services to taxonomists for standard genome sequencing and annotation.</title>
        <authorList>
            <consortium name="The Broad Institute Genomics Platform"/>
            <consortium name="The Broad Institute Genome Sequencing Center for Infectious Disease"/>
            <person name="Wu L."/>
            <person name="Ma J."/>
        </authorList>
    </citation>
    <scope>NUCLEOTIDE SEQUENCE [LARGE SCALE GENOMIC DNA]</scope>
    <source>
        <strain evidence="2">KCTC 42280</strain>
    </source>
</reference>
<accession>A0ABQ3GU41</accession>
<dbReference type="RefSeq" id="WP_189585937.1">
    <property type="nucleotide sequence ID" value="NZ_BMZR01000005.1"/>
</dbReference>
<protein>
    <submittedName>
        <fullName evidence="1">Uncharacterized protein</fullName>
    </submittedName>
</protein>
<sequence length="146" mass="16860">MLDQEYAKQLATVDNLAINDIIAFDKVQKGKSITEDEAEALRKKSLIEGRKNSYIIAADVARHTEQQAEYMQMRGLDDMHYQSLIIEYLKTFERGRLADFDKVLANKLPQVLNDKQRKNKVRNLLQKMCRDGLVVSEGWSWSLPNS</sequence>
<name>A0ABQ3GU41_9GAMM</name>
<dbReference type="Proteomes" id="UP000610203">
    <property type="component" value="Unassembled WGS sequence"/>
</dbReference>
<gene>
    <name evidence="1" type="ORF">GCM10016272_22210</name>
</gene>
<comment type="caution">
    <text evidence="1">The sequence shown here is derived from an EMBL/GenBank/DDBJ whole genome shotgun (WGS) entry which is preliminary data.</text>
</comment>
<dbReference type="EMBL" id="BMZR01000005">
    <property type="protein sequence ID" value="GHD35836.1"/>
    <property type="molecule type" value="Genomic_DNA"/>
</dbReference>
<organism evidence="1 2">
    <name type="scientific">Psychrobacter glaciei</name>
    <dbReference type="NCBI Taxonomy" id="619771"/>
    <lineage>
        <taxon>Bacteria</taxon>
        <taxon>Pseudomonadati</taxon>
        <taxon>Pseudomonadota</taxon>
        <taxon>Gammaproteobacteria</taxon>
        <taxon>Moraxellales</taxon>
        <taxon>Moraxellaceae</taxon>
        <taxon>Psychrobacter</taxon>
    </lineage>
</organism>
<evidence type="ECO:0000313" key="2">
    <source>
        <dbReference type="Proteomes" id="UP000610203"/>
    </source>
</evidence>
<evidence type="ECO:0000313" key="1">
    <source>
        <dbReference type="EMBL" id="GHD35836.1"/>
    </source>
</evidence>
<keyword evidence="2" id="KW-1185">Reference proteome</keyword>
<proteinExistence type="predicted"/>